<dbReference type="SUPFAM" id="SSF110296">
    <property type="entry name" value="Oligoxyloglucan reducing end-specific cellobiohydrolase"/>
    <property type="match status" value="1"/>
</dbReference>
<dbReference type="AlphaFoldDB" id="X1GDK1"/>
<dbReference type="InterPro" id="IPR015943">
    <property type="entry name" value="WD40/YVTN_repeat-like_dom_sf"/>
</dbReference>
<proteinExistence type="predicted"/>
<dbReference type="EMBL" id="BARU01001440">
    <property type="protein sequence ID" value="GAH31103.1"/>
    <property type="molecule type" value="Genomic_DNA"/>
</dbReference>
<comment type="caution">
    <text evidence="1">The sequence shown here is derived from an EMBL/GenBank/DDBJ whole genome shotgun (WGS) entry which is preliminary data.</text>
</comment>
<organism evidence="1">
    <name type="scientific">marine sediment metagenome</name>
    <dbReference type="NCBI Taxonomy" id="412755"/>
    <lineage>
        <taxon>unclassified sequences</taxon>
        <taxon>metagenomes</taxon>
        <taxon>ecological metagenomes</taxon>
    </lineage>
</organism>
<accession>X1GDK1</accession>
<feature type="non-terminal residue" evidence="1">
    <location>
        <position position="146"/>
    </location>
</feature>
<evidence type="ECO:0008006" key="2">
    <source>
        <dbReference type="Google" id="ProtNLM"/>
    </source>
</evidence>
<dbReference type="Gene3D" id="2.130.10.10">
    <property type="entry name" value="YVTN repeat-like/Quinoprotein amine dehydrogenase"/>
    <property type="match status" value="1"/>
</dbReference>
<reference evidence="1" key="1">
    <citation type="journal article" date="2014" name="Front. Microbiol.">
        <title>High frequency of phylogenetically diverse reductive dehalogenase-homologous genes in deep subseafloor sedimentary metagenomes.</title>
        <authorList>
            <person name="Kawai M."/>
            <person name="Futagami T."/>
            <person name="Toyoda A."/>
            <person name="Takaki Y."/>
            <person name="Nishi S."/>
            <person name="Hori S."/>
            <person name="Arai W."/>
            <person name="Tsubouchi T."/>
            <person name="Morono Y."/>
            <person name="Uchiyama I."/>
            <person name="Ito T."/>
            <person name="Fujiyama A."/>
            <person name="Inagaki F."/>
            <person name="Takami H."/>
        </authorList>
    </citation>
    <scope>NUCLEOTIDE SEQUENCE</scope>
    <source>
        <strain evidence="1">Expedition CK06-06</strain>
    </source>
</reference>
<protein>
    <recommendedName>
        <fullName evidence="2">Glycosyl hydrolase</fullName>
    </recommendedName>
</protein>
<evidence type="ECO:0000313" key="1">
    <source>
        <dbReference type="EMBL" id="GAH31103.1"/>
    </source>
</evidence>
<gene>
    <name evidence="1" type="ORF">S03H2_03791</name>
</gene>
<name>X1GDK1_9ZZZZ</name>
<sequence>MIMEKMALITLLTLCLLPGILYAQQPESPLLSSFAEYQEMKKSSPFGLEWLSLGPVINSARVEAVQVDPIRPGTMYVAFGSGNLWKSVNNGLTWKPIFEDQPALGIGDIALAPSDPNIIYLGTGESLKKPRNFTMPGTGVYKSEDG</sequence>